<dbReference type="InterPro" id="IPR036397">
    <property type="entry name" value="RNaseH_sf"/>
</dbReference>
<dbReference type="Gene3D" id="1.10.287.690">
    <property type="entry name" value="Helix hairpin bin"/>
    <property type="match status" value="1"/>
</dbReference>
<dbReference type="InterPro" id="IPR006172">
    <property type="entry name" value="DNA-dir_DNA_pol_B"/>
</dbReference>
<dbReference type="InterPro" id="IPR006134">
    <property type="entry name" value="DNA-dir_DNA_pol_B_multi_dom"/>
</dbReference>
<dbReference type="Pfam" id="PF24055">
    <property type="entry name" value="POL3_N"/>
    <property type="match status" value="1"/>
</dbReference>
<protein>
    <recommendedName>
        <fullName evidence="20">DNA polymerase</fullName>
        <ecNumber evidence="20">2.7.7.7</ecNumber>
    </recommendedName>
</protein>
<dbReference type="GO" id="GO:0008270">
    <property type="term" value="F:zinc ion binding"/>
    <property type="evidence" value="ECO:0007669"/>
    <property type="project" value="UniProtKB-KW"/>
</dbReference>
<name>A0A803KP55_CHEQI</name>
<feature type="domain" description="DNA polymerase delta/zeta catalytic subunit N-terminal" evidence="25">
    <location>
        <begin position="68"/>
        <end position="147"/>
    </location>
</feature>
<feature type="domain" description="DNA-directed DNA polymerase family B multifunctional" evidence="22">
    <location>
        <begin position="1271"/>
        <end position="1720"/>
    </location>
</feature>
<dbReference type="InterPro" id="IPR025687">
    <property type="entry name" value="Znf-C4pol"/>
</dbReference>
<evidence type="ECO:0000259" key="26">
    <source>
        <dbReference type="Pfam" id="PF24065"/>
    </source>
</evidence>
<dbReference type="EC" id="2.7.7.7" evidence="20"/>
<evidence type="ECO:0000256" key="6">
    <source>
        <dbReference type="ARBA" id="ARBA00022695"/>
    </source>
</evidence>
<evidence type="ECO:0000256" key="15">
    <source>
        <dbReference type="ARBA" id="ARBA00023125"/>
    </source>
</evidence>
<evidence type="ECO:0000256" key="14">
    <source>
        <dbReference type="ARBA" id="ARBA00023014"/>
    </source>
</evidence>
<accession>A0A803KP55</accession>
<evidence type="ECO:0000256" key="4">
    <source>
        <dbReference type="ARBA" id="ARBA00022485"/>
    </source>
</evidence>
<feature type="compositionally biased region" description="Basic and acidic residues" evidence="21">
    <location>
        <begin position="533"/>
        <end position="543"/>
    </location>
</feature>
<evidence type="ECO:0000256" key="10">
    <source>
        <dbReference type="ARBA" id="ARBA00022771"/>
    </source>
</evidence>
<reference evidence="27" key="2">
    <citation type="submission" date="2021-03" db="UniProtKB">
        <authorList>
            <consortium name="EnsemblPlants"/>
        </authorList>
    </citation>
    <scope>IDENTIFICATION</scope>
</reference>
<dbReference type="OMA" id="CYSELRG"/>
<evidence type="ECO:0000256" key="13">
    <source>
        <dbReference type="ARBA" id="ARBA00023004"/>
    </source>
</evidence>
<dbReference type="FunFam" id="3.30.342.10:FF:000014">
    <property type="entry name" value="DNA polymerase"/>
    <property type="match status" value="1"/>
</dbReference>
<organism evidence="27 28">
    <name type="scientific">Chenopodium quinoa</name>
    <name type="common">Quinoa</name>
    <dbReference type="NCBI Taxonomy" id="63459"/>
    <lineage>
        <taxon>Eukaryota</taxon>
        <taxon>Viridiplantae</taxon>
        <taxon>Streptophyta</taxon>
        <taxon>Embryophyta</taxon>
        <taxon>Tracheophyta</taxon>
        <taxon>Spermatophyta</taxon>
        <taxon>Magnoliopsida</taxon>
        <taxon>eudicotyledons</taxon>
        <taxon>Gunneridae</taxon>
        <taxon>Pentapetalae</taxon>
        <taxon>Caryophyllales</taxon>
        <taxon>Chenopodiaceae</taxon>
        <taxon>Chenopodioideae</taxon>
        <taxon>Atripliceae</taxon>
        <taxon>Chenopodium</taxon>
    </lineage>
</organism>
<keyword evidence="9" id="KW-0227">DNA damage</keyword>
<dbReference type="Gene3D" id="3.90.1600.10">
    <property type="entry name" value="Palm domain of DNA polymerase"/>
    <property type="match status" value="1"/>
</dbReference>
<dbReference type="Proteomes" id="UP000596660">
    <property type="component" value="Unplaced"/>
</dbReference>
<comment type="cofactor">
    <cofactor evidence="1 20">
        <name>[4Fe-4S] cluster</name>
        <dbReference type="ChEBI" id="CHEBI:49883"/>
    </cofactor>
</comment>
<dbReference type="FunFam" id="1.10.287.690:FF:000002">
    <property type="entry name" value="DNA polymerase zeta"/>
    <property type="match status" value="1"/>
</dbReference>
<evidence type="ECO:0000259" key="23">
    <source>
        <dbReference type="Pfam" id="PF03104"/>
    </source>
</evidence>
<dbReference type="PRINTS" id="PR00106">
    <property type="entry name" value="DNAPOLB"/>
</dbReference>
<dbReference type="InterPro" id="IPR006133">
    <property type="entry name" value="DNA-dir_DNA_pol_B_exonuc"/>
</dbReference>
<dbReference type="GO" id="GO:0006260">
    <property type="term" value="P:DNA replication"/>
    <property type="evidence" value="ECO:0007669"/>
    <property type="project" value="UniProtKB-KW"/>
</dbReference>
<dbReference type="GO" id="GO:0042276">
    <property type="term" value="P:error-prone translesion synthesis"/>
    <property type="evidence" value="ECO:0007669"/>
    <property type="project" value="TreeGrafter"/>
</dbReference>
<dbReference type="GO" id="GO:0016035">
    <property type="term" value="C:zeta DNA polymerase complex"/>
    <property type="evidence" value="ECO:0007669"/>
    <property type="project" value="InterPro"/>
</dbReference>
<dbReference type="SUPFAM" id="SSF53098">
    <property type="entry name" value="Ribonuclease H-like"/>
    <property type="match status" value="1"/>
</dbReference>
<keyword evidence="16" id="KW-0234">DNA repair</keyword>
<dbReference type="InterPro" id="IPR023211">
    <property type="entry name" value="DNA_pol_palm_dom_sf"/>
</dbReference>
<dbReference type="PANTHER" id="PTHR45812">
    <property type="entry name" value="DNA POLYMERASE ZETA CATALYTIC SUBUNIT"/>
    <property type="match status" value="1"/>
</dbReference>
<evidence type="ECO:0000259" key="25">
    <source>
        <dbReference type="Pfam" id="PF24055"/>
    </source>
</evidence>
<feature type="domain" description="DNA polymerase zeta catalytic subunit N-terminal" evidence="26">
    <location>
        <begin position="13"/>
        <end position="66"/>
    </location>
</feature>
<dbReference type="InterPro" id="IPR056447">
    <property type="entry name" value="REV3_N"/>
</dbReference>
<evidence type="ECO:0000256" key="16">
    <source>
        <dbReference type="ARBA" id="ARBA00023204"/>
    </source>
</evidence>
<dbReference type="GO" id="GO:0051539">
    <property type="term" value="F:4 iron, 4 sulfur cluster binding"/>
    <property type="evidence" value="ECO:0007669"/>
    <property type="project" value="UniProtKB-KW"/>
</dbReference>
<dbReference type="GO" id="GO:0000724">
    <property type="term" value="P:double-strand break repair via homologous recombination"/>
    <property type="evidence" value="ECO:0007669"/>
    <property type="project" value="TreeGrafter"/>
</dbReference>
<keyword evidence="15 20" id="KW-0238">DNA-binding</keyword>
<dbReference type="GO" id="GO:0003677">
    <property type="term" value="F:DNA binding"/>
    <property type="evidence" value="ECO:0007669"/>
    <property type="project" value="UniProtKB-KW"/>
</dbReference>
<reference evidence="27" key="1">
    <citation type="journal article" date="2017" name="Nature">
        <title>The genome of Chenopodium quinoa.</title>
        <authorList>
            <person name="Jarvis D.E."/>
            <person name="Ho Y.S."/>
            <person name="Lightfoot D.J."/>
            <person name="Schmoeckel S.M."/>
            <person name="Li B."/>
            <person name="Borm T.J.A."/>
            <person name="Ohyanagi H."/>
            <person name="Mineta K."/>
            <person name="Michell C.T."/>
            <person name="Saber N."/>
            <person name="Kharbatia N.M."/>
            <person name="Rupper R.R."/>
            <person name="Sharp A.R."/>
            <person name="Dally N."/>
            <person name="Boughton B.A."/>
            <person name="Woo Y.H."/>
            <person name="Gao G."/>
            <person name="Schijlen E.G.W.M."/>
            <person name="Guo X."/>
            <person name="Momin A.A."/>
            <person name="Negrao S."/>
            <person name="Al-Babili S."/>
            <person name="Gehring C."/>
            <person name="Roessner U."/>
            <person name="Jung C."/>
            <person name="Murphy K."/>
            <person name="Arold S.T."/>
            <person name="Gojobori T."/>
            <person name="van der Linden C.G."/>
            <person name="van Loo E.N."/>
            <person name="Jellen E.N."/>
            <person name="Maughan P.J."/>
            <person name="Tester M."/>
        </authorList>
    </citation>
    <scope>NUCLEOTIDE SEQUENCE [LARGE SCALE GENOMIC DNA]</scope>
    <source>
        <strain evidence="27">cv. PI 614886</strain>
    </source>
</reference>
<keyword evidence="8 20" id="KW-0479">Metal-binding</keyword>
<dbReference type="SMART" id="SM00486">
    <property type="entry name" value="POLBc"/>
    <property type="match status" value="1"/>
</dbReference>
<dbReference type="EnsemblPlants" id="AUR62000811-RA">
    <property type="protein sequence ID" value="AUR62000811-RA:cds"/>
    <property type="gene ID" value="AUR62000811"/>
</dbReference>
<dbReference type="Gene3D" id="3.30.342.10">
    <property type="entry name" value="DNA Polymerase, chain B, domain 1"/>
    <property type="match status" value="1"/>
</dbReference>
<evidence type="ECO:0000259" key="24">
    <source>
        <dbReference type="Pfam" id="PF14260"/>
    </source>
</evidence>
<dbReference type="Pfam" id="PF14260">
    <property type="entry name" value="zf-C4pol"/>
    <property type="match status" value="1"/>
</dbReference>
<feature type="domain" description="C4-type zinc-finger of DNA polymerase delta" evidence="24">
    <location>
        <begin position="1765"/>
        <end position="1838"/>
    </location>
</feature>
<dbReference type="FunFam" id="3.30.420.10:FF:000082">
    <property type="entry name" value="DNA polymerase"/>
    <property type="match status" value="1"/>
</dbReference>
<dbReference type="PANTHER" id="PTHR45812:SF1">
    <property type="entry name" value="DNA POLYMERASE ZETA CATALYTIC SUBUNIT"/>
    <property type="match status" value="1"/>
</dbReference>
<keyword evidence="12 20" id="KW-0239">DNA-directed DNA polymerase</keyword>
<feature type="compositionally biased region" description="Polar residues" evidence="21">
    <location>
        <begin position="974"/>
        <end position="988"/>
    </location>
</feature>
<dbReference type="InterPro" id="IPR030559">
    <property type="entry name" value="PolZ_Rev3"/>
</dbReference>
<keyword evidence="4 20" id="KW-0004">4Fe-4S</keyword>
<evidence type="ECO:0000256" key="19">
    <source>
        <dbReference type="ARBA" id="ARBA00066055"/>
    </source>
</evidence>
<evidence type="ECO:0000313" key="28">
    <source>
        <dbReference type="Proteomes" id="UP000596660"/>
    </source>
</evidence>
<dbReference type="GO" id="GO:0003887">
    <property type="term" value="F:DNA-directed DNA polymerase activity"/>
    <property type="evidence" value="ECO:0007669"/>
    <property type="project" value="UniProtKB-KW"/>
</dbReference>
<evidence type="ECO:0000256" key="7">
    <source>
        <dbReference type="ARBA" id="ARBA00022705"/>
    </source>
</evidence>
<evidence type="ECO:0000256" key="21">
    <source>
        <dbReference type="SAM" id="MobiDB-lite"/>
    </source>
</evidence>
<keyword evidence="13 20" id="KW-0408">Iron</keyword>
<comment type="subcellular location">
    <subcellularLocation>
        <location evidence="2 20">Nucleus</location>
    </subcellularLocation>
</comment>
<dbReference type="Gene3D" id="3.30.420.10">
    <property type="entry name" value="Ribonuclease H-like superfamily/Ribonuclease H"/>
    <property type="match status" value="1"/>
</dbReference>
<dbReference type="GO" id="GO:0000166">
    <property type="term" value="F:nucleotide binding"/>
    <property type="evidence" value="ECO:0007669"/>
    <property type="project" value="InterPro"/>
</dbReference>
<feature type="region of interest" description="Disordered" evidence="21">
    <location>
        <begin position="974"/>
        <end position="994"/>
    </location>
</feature>
<keyword evidence="10 20" id="KW-0863">Zinc-finger</keyword>
<dbReference type="InterPro" id="IPR056435">
    <property type="entry name" value="DPOD/Z_N"/>
</dbReference>
<dbReference type="SUPFAM" id="SSF56672">
    <property type="entry name" value="DNA/RNA polymerases"/>
    <property type="match status" value="1"/>
</dbReference>
<keyword evidence="11 20" id="KW-0862">Zinc</keyword>
<dbReference type="InterPro" id="IPR042087">
    <property type="entry name" value="DNA_pol_B_thumb"/>
</dbReference>
<comment type="subunit">
    <text evidence="19">Forms DNA polymerase zeta with REV7.</text>
</comment>
<evidence type="ECO:0000313" key="27">
    <source>
        <dbReference type="EnsemblPlants" id="AUR62000811-RA:cds"/>
    </source>
</evidence>
<keyword evidence="17 20" id="KW-0539">Nucleus</keyword>
<evidence type="ECO:0000256" key="8">
    <source>
        <dbReference type="ARBA" id="ARBA00022723"/>
    </source>
</evidence>
<dbReference type="CDD" id="cd05778">
    <property type="entry name" value="DNA_polB_zeta_exo"/>
    <property type="match status" value="1"/>
</dbReference>
<evidence type="ECO:0000256" key="2">
    <source>
        <dbReference type="ARBA" id="ARBA00004123"/>
    </source>
</evidence>
<keyword evidence="28" id="KW-1185">Reference proteome</keyword>
<evidence type="ECO:0000259" key="22">
    <source>
        <dbReference type="Pfam" id="PF00136"/>
    </source>
</evidence>
<sequence>MEEPSSQGDSKVFSVRIVSIDHYMSPPIPDFDISYSSFQGGSVKEVPVIRIFGSTPAGQKACVHVHRALPYLYVPCSDIPLHLNPEGSVYVNVISFAVEKALKLKGNAGTKRQHVHSCTVVRAKKFYGYHLSEELFVKINLYYPHDVSRAANLLLSGVVFEKCLQPYESHIPFLLQFLVDYNLYGMGHMHVSKMKFRHPVPGDLHVENADRSNSETFVGKSSYSQSDVASSLHSLPLVWRSLTIPDEWMWQYPSIRGASSTPVNNFVNRQSICELEGDATVEDILNQQLKMYTSLSQTRSDVRMVQSLVPIWEEEFERIGVHDAEILADPGRPPPQDVLKTLSNGVEYMDNLKGLYSKLESNLLDRSEDVKSMVPTQCPIEEESIMGTRNQNSNELVLRSSEDVNIEHCVTPHQSVSVDAIGALLGKSVEMDEMDILQGTDSEDVALLKWLASSQAAVDMNSDDELHQETILNPMLPAATIDKVLKIANTDYENGSQQECQDILDSIVDVLNSDDQKGKRTSIGQDLSGSKIPKFDGAGDDHQFTPAANLPEQIDTESVSSKHHTFPHCSSSFDDKQKKPKLQFGHQLTPAANLPEKMDTESVSSKRHTFPHSSSSFDDKQKKSKLQFGPLPLSEVQQFTTNIHSDPSTKNADGSGCYVVDSRTQHSGSVRDLMRKKQSFRVGSSSSGKSVEEGFVKENNVFYPRKLEFHTEPSEEQNLMAAEFSPSSHMQIDKQTEVCEVRQSATDCPVGKEKQDIANSSVADAEVVKVDSVKQHASVSPPFAFGHMDETESVGYISMTFHKKPPLASWKNGTSQNSASIPVPSRWCSVKDDSDDEGTSVQGGVPEDVHPFFTDSSKSVSQESHGFGIGVPTHYYNDGSYAYLLTPAVSPPSVDSVFNWLALEEKERTRAKPLPDDSSELTLLEPMNNRLDGENHRNLDMEGGLMKDELAQCLDKGSSLKEIFLTKLSHDISQISGPSGQSKPTPLSQIGFRDPASVGAGQQLTLLNIDTGPSRIQGDLRPDPRHDSINIIVIAVQNDSSPSVDIYALLHGSTEGCGRNLDGISGCRMLVYPEERDLLDKFISITCSIDPDILIGWDIQGNSLGFLAERASHLGLSLINKISRTPAERKAVNRDLDTSDKGTAAAVSADSLMSDTVLDDNTIIEDEWGRTHASGVHVTGRIVLNVWRLVRSEVKLNMYSLEAVAEAVLRRKVPSIHWKILNKWFSSGPGRARFRCIEYFVERVKLNFDIVNQLDMINRTSELARVFGIDFFSVLSRGSQYRVESMLVRLAHTQNYVLISPGYQQVASQPAMECIPLVMEPESGFYSDPVVVLDFQSLYPSMIIAYNLCFSTCLGNVVPSKADCLGVSSYSPDLQILKDLNQQILVTPNGVMYVPSEVRKGILPRLLEEILSTRVMVKQAMKSLAPSQQVLQRIFNARQLALKLIANVTYGYTAAGFSGRMPCAELADSIVQCGRKTLEHAILFVNKHDQWNARVLYGDTDSMFVLLKGRTLKEAFRIGNEIASTITAMNPNPVKLKMEKVYQSCFLLTKKRYVGYSYESLSQPEPMFDAKGIETVRRDTCPAVAKTLEKSLRMFFECQDISKVKAYLQRQWSRILSGRISIQDFVFAKEVRLGTYSTRASSSLPPAAIVASKAMRVDPRAEPRYAERVLYVVVHGEPGARLVDMVVDPQELLSMESPYRLNDLYYITKQIIPALQRVFGLIGADLRQWFQDMPRPVRDAPAKQHFSAVNSLRARIDYYYSSKHCVLCGELVQTANYFCEKCSKKGPVTVAAMTGRTLKLERDIQHLVAICRHCGGGDWLVESGVKCTSLACSVYYERQKVQKELRAFSGIATEAGFYPKCMVEWF</sequence>
<dbReference type="GO" id="GO:0005634">
    <property type="term" value="C:nucleus"/>
    <property type="evidence" value="ECO:0007669"/>
    <property type="project" value="UniProtKB-SubCell"/>
</dbReference>
<comment type="catalytic activity">
    <reaction evidence="18 20">
        <text>DNA(n) + a 2'-deoxyribonucleoside 5'-triphosphate = DNA(n+1) + diphosphate</text>
        <dbReference type="Rhea" id="RHEA:22508"/>
        <dbReference type="Rhea" id="RHEA-COMP:17339"/>
        <dbReference type="Rhea" id="RHEA-COMP:17340"/>
        <dbReference type="ChEBI" id="CHEBI:33019"/>
        <dbReference type="ChEBI" id="CHEBI:61560"/>
        <dbReference type="ChEBI" id="CHEBI:173112"/>
        <dbReference type="EC" id="2.7.7.7"/>
    </reaction>
</comment>
<evidence type="ECO:0000256" key="9">
    <source>
        <dbReference type="ARBA" id="ARBA00022763"/>
    </source>
</evidence>
<evidence type="ECO:0000256" key="12">
    <source>
        <dbReference type="ARBA" id="ARBA00022932"/>
    </source>
</evidence>
<dbReference type="Pfam" id="PF03104">
    <property type="entry name" value="DNA_pol_B_exo1"/>
    <property type="match status" value="1"/>
</dbReference>
<dbReference type="CDD" id="cd05534">
    <property type="entry name" value="POLBc_zeta"/>
    <property type="match status" value="1"/>
</dbReference>
<dbReference type="InterPro" id="IPR012337">
    <property type="entry name" value="RNaseH-like_sf"/>
</dbReference>
<feature type="domain" description="DNA-directed DNA polymerase family B exonuclease" evidence="23">
    <location>
        <begin position="1064"/>
        <end position="1204"/>
    </location>
</feature>
<dbReference type="InterPro" id="IPR043502">
    <property type="entry name" value="DNA/RNA_pol_sf"/>
</dbReference>
<dbReference type="Pfam" id="PF24065">
    <property type="entry name" value="REV3_N"/>
    <property type="match status" value="1"/>
</dbReference>
<evidence type="ECO:0000256" key="20">
    <source>
        <dbReference type="RuleBase" id="RU000442"/>
    </source>
</evidence>
<dbReference type="FunFam" id="1.10.132.60:FF:000007">
    <property type="entry name" value="DNA polymerase"/>
    <property type="match status" value="1"/>
</dbReference>
<dbReference type="Gramene" id="AUR62000811-RA">
    <property type="protein sequence ID" value="AUR62000811-RA:cds"/>
    <property type="gene ID" value="AUR62000811"/>
</dbReference>
<evidence type="ECO:0000256" key="17">
    <source>
        <dbReference type="ARBA" id="ARBA00023242"/>
    </source>
</evidence>
<proteinExistence type="inferred from homology"/>
<evidence type="ECO:0000256" key="5">
    <source>
        <dbReference type="ARBA" id="ARBA00022679"/>
    </source>
</evidence>
<evidence type="ECO:0000256" key="1">
    <source>
        <dbReference type="ARBA" id="ARBA00001966"/>
    </source>
</evidence>
<evidence type="ECO:0000256" key="3">
    <source>
        <dbReference type="ARBA" id="ARBA00005755"/>
    </source>
</evidence>
<comment type="similarity">
    <text evidence="3 20">Belongs to the DNA polymerase type-B family.</text>
</comment>
<dbReference type="Pfam" id="PF00136">
    <property type="entry name" value="DNA_pol_B"/>
    <property type="match status" value="1"/>
</dbReference>
<keyword evidence="7 20" id="KW-0235">DNA replication</keyword>
<keyword evidence="14 20" id="KW-0411">Iron-sulfur</keyword>
<dbReference type="InterPro" id="IPR017964">
    <property type="entry name" value="DNA-dir_DNA_pol_B_CS"/>
</dbReference>
<keyword evidence="6 20" id="KW-0548">Nucleotidyltransferase</keyword>
<dbReference type="PROSITE" id="PS00116">
    <property type="entry name" value="DNA_POLYMERASE_B"/>
    <property type="match status" value="1"/>
</dbReference>
<keyword evidence="5 20" id="KW-0808">Transferase</keyword>
<evidence type="ECO:0000256" key="18">
    <source>
        <dbReference type="ARBA" id="ARBA00049244"/>
    </source>
</evidence>
<feature type="region of interest" description="Disordered" evidence="21">
    <location>
        <begin position="515"/>
        <end position="623"/>
    </location>
</feature>
<dbReference type="Gene3D" id="1.10.132.60">
    <property type="entry name" value="DNA polymerase family B, C-terminal domain"/>
    <property type="match status" value="1"/>
</dbReference>
<evidence type="ECO:0000256" key="11">
    <source>
        <dbReference type="ARBA" id="ARBA00022833"/>
    </source>
</evidence>